<dbReference type="GO" id="GO:0043752">
    <property type="term" value="F:adenosylcobinamide kinase activity"/>
    <property type="evidence" value="ECO:0007669"/>
    <property type="project" value="UniProtKB-EC"/>
</dbReference>
<keyword evidence="8 14" id="KW-0169">Cobalamin biosynthesis</keyword>
<dbReference type="PANTHER" id="PTHR34848:SF1">
    <property type="entry name" value="BIFUNCTIONAL ADENOSYLCOBALAMIN BIOSYNTHESIS PROTEIN COBU"/>
    <property type="match status" value="1"/>
</dbReference>
<comment type="catalytic activity">
    <reaction evidence="1 14">
        <text>adenosylcob(III)inamide + ATP = adenosylcob(III)inamide phosphate + ADP + H(+)</text>
        <dbReference type="Rhea" id="RHEA:15769"/>
        <dbReference type="ChEBI" id="CHEBI:2480"/>
        <dbReference type="ChEBI" id="CHEBI:15378"/>
        <dbReference type="ChEBI" id="CHEBI:30616"/>
        <dbReference type="ChEBI" id="CHEBI:58502"/>
        <dbReference type="ChEBI" id="CHEBI:456216"/>
        <dbReference type="EC" id="2.7.1.156"/>
    </reaction>
</comment>
<evidence type="ECO:0000313" key="16">
    <source>
        <dbReference type="Proteomes" id="UP001595713"/>
    </source>
</evidence>
<evidence type="ECO:0000313" key="15">
    <source>
        <dbReference type="EMBL" id="MFC3581429.1"/>
    </source>
</evidence>
<evidence type="ECO:0000256" key="8">
    <source>
        <dbReference type="ARBA" id="ARBA00022573"/>
    </source>
</evidence>
<evidence type="ECO:0000256" key="6">
    <source>
        <dbReference type="ARBA" id="ARBA00005159"/>
    </source>
</evidence>
<accession>A0ABV7SWR3</accession>
<dbReference type="Proteomes" id="UP001595713">
    <property type="component" value="Unassembled WGS sequence"/>
</dbReference>
<evidence type="ECO:0000256" key="1">
    <source>
        <dbReference type="ARBA" id="ARBA00000312"/>
    </source>
</evidence>
<evidence type="ECO:0000256" key="10">
    <source>
        <dbReference type="ARBA" id="ARBA00022741"/>
    </source>
</evidence>
<comment type="pathway">
    <text evidence="6 14">Cofactor biosynthesis; adenosylcobalamin biosynthesis; adenosylcobalamin from cob(II)yrinate a,c-diamide: step 5/7.</text>
</comment>
<comment type="similarity">
    <text evidence="7 14">Belongs to the CobU/CobP family.</text>
</comment>
<name>A0ABV7SWR3_9SPHN</name>
<dbReference type="InterPro" id="IPR027417">
    <property type="entry name" value="P-loop_NTPase"/>
</dbReference>
<keyword evidence="10 14" id="KW-0547">Nucleotide-binding</keyword>
<comment type="catalytic activity">
    <reaction evidence="2 14">
        <text>adenosylcob(III)inamide phosphate + GTP + H(+) = adenosylcob(III)inamide-GDP + diphosphate</text>
        <dbReference type="Rhea" id="RHEA:22712"/>
        <dbReference type="ChEBI" id="CHEBI:15378"/>
        <dbReference type="ChEBI" id="CHEBI:33019"/>
        <dbReference type="ChEBI" id="CHEBI:37565"/>
        <dbReference type="ChEBI" id="CHEBI:58502"/>
        <dbReference type="ChEBI" id="CHEBI:60487"/>
        <dbReference type="EC" id="2.7.7.62"/>
    </reaction>
</comment>
<evidence type="ECO:0000256" key="4">
    <source>
        <dbReference type="ARBA" id="ARBA00003889"/>
    </source>
</evidence>
<dbReference type="CDD" id="cd00544">
    <property type="entry name" value="CobU"/>
    <property type="match status" value="1"/>
</dbReference>
<evidence type="ECO:0000256" key="13">
    <source>
        <dbReference type="ARBA" id="ARBA00023134"/>
    </source>
</evidence>
<comment type="catalytic activity">
    <reaction evidence="3">
        <text>adenosylcob(III)inamide + GTP = adenosylcob(III)inamide phosphate + GDP + H(+)</text>
        <dbReference type="Rhea" id="RHEA:15765"/>
        <dbReference type="ChEBI" id="CHEBI:2480"/>
        <dbReference type="ChEBI" id="CHEBI:15378"/>
        <dbReference type="ChEBI" id="CHEBI:37565"/>
        <dbReference type="ChEBI" id="CHEBI:58189"/>
        <dbReference type="ChEBI" id="CHEBI:58502"/>
        <dbReference type="EC" id="2.7.1.156"/>
    </reaction>
</comment>
<keyword evidence="9 14" id="KW-0808">Transferase</keyword>
<evidence type="ECO:0000256" key="3">
    <source>
        <dbReference type="ARBA" id="ARBA00001522"/>
    </source>
</evidence>
<dbReference type="InterPro" id="IPR003203">
    <property type="entry name" value="CobU/CobP"/>
</dbReference>
<dbReference type="Pfam" id="PF02283">
    <property type="entry name" value="CobU"/>
    <property type="match status" value="1"/>
</dbReference>
<comment type="pathway">
    <text evidence="5 14">Cofactor biosynthesis; adenosylcobalamin biosynthesis; adenosylcobalamin from cob(II)yrinate a,c-diamide: step 6/7.</text>
</comment>
<keyword evidence="11 14" id="KW-0418">Kinase</keyword>
<evidence type="ECO:0000256" key="12">
    <source>
        <dbReference type="ARBA" id="ARBA00022840"/>
    </source>
</evidence>
<proteinExistence type="inferred from homology"/>
<evidence type="ECO:0000256" key="7">
    <source>
        <dbReference type="ARBA" id="ARBA00007490"/>
    </source>
</evidence>
<dbReference type="EC" id="2.7.1.156" evidence="14"/>
<dbReference type="EC" id="2.7.7.62" evidence="14"/>
<reference evidence="16" key="1">
    <citation type="journal article" date="2019" name="Int. J. Syst. Evol. Microbiol.">
        <title>The Global Catalogue of Microorganisms (GCM) 10K type strain sequencing project: providing services to taxonomists for standard genome sequencing and annotation.</title>
        <authorList>
            <consortium name="The Broad Institute Genomics Platform"/>
            <consortium name="The Broad Institute Genome Sequencing Center for Infectious Disease"/>
            <person name="Wu L."/>
            <person name="Ma J."/>
        </authorList>
    </citation>
    <scope>NUCLEOTIDE SEQUENCE [LARGE SCALE GENOMIC DNA]</scope>
    <source>
        <strain evidence="16">KCTC 42739</strain>
    </source>
</reference>
<keyword evidence="15" id="KW-0548">Nucleotidyltransferase</keyword>
<sequence>MVSKTLFLGGARSGKSRLAQATVEACPGALTYIATAQAFDDEMTERIAHHRADRGPRWRTTECPLALPEAIATVTGGAILVDCLTLWLSNLMLGGHDIDAATQALLSAIDTTPLPLAIVSNEVGMGIVPDHPLGRSFRDAAGRLNQAIAARVDTAYFVVAGLVIPLAPPPIAPAQ</sequence>
<dbReference type="PANTHER" id="PTHR34848">
    <property type="match status" value="1"/>
</dbReference>
<dbReference type="EMBL" id="JBHRXP010000007">
    <property type="protein sequence ID" value="MFC3581429.1"/>
    <property type="molecule type" value="Genomic_DNA"/>
</dbReference>
<dbReference type="GO" id="GO:0008820">
    <property type="term" value="F:cobinamide phosphate guanylyltransferase activity"/>
    <property type="evidence" value="ECO:0007669"/>
    <property type="project" value="UniProtKB-EC"/>
</dbReference>
<dbReference type="NCBIfam" id="NF004469">
    <property type="entry name" value="PRK05800.1"/>
    <property type="match status" value="1"/>
</dbReference>
<evidence type="ECO:0000256" key="11">
    <source>
        <dbReference type="ARBA" id="ARBA00022777"/>
    </source>
</evidence>
<protein>
    <recommendedName>
        <fullName evidence="14">Bifunctional adenosylcobalamin biosynthesis protein</fullName>
        <ecNumber evidence="14">2.7.1.156</ecNumber>
        <ecNumber evidence="14">2.7.7.62</ecNumber>
    </recommendedName>
</protein>
<comment type="function">
    <text evidence="4 14">Catalyzes ATP-dependent phosphorylation of adenosylcobinamide and addition of GMP to adenosylcobinamide phosphate.</text>
</comment>
<evidence type="ECO:0000256" key="2">
    <source>
        <dbReference type="ARBA" id="ARBA00000711"/>
    </source>
</evidence>
<keyword evidence="12 14" id="KW-0067">ATP-binding</keyword>
<keyword evidence="16" id="KW-1185">Reference proteome</keyword>
<evidence type="ECO:0000256" key="5">
    <source>
        <dbReference type="ARBA" id="ARBA00004692"/>
    </source>
</evidence>
<organism evidence="15 16">
    <name type="scientific">Sphingomonas hylomeconis</name>
    <dbReference type="NCBI Taxonomy" id="1395958"/>
    <lineage>
        <taxon>Bacteria</taxon>
        <taxon>Pseudomonadati</taxon>
        <taxon>Pseudomonadota</taxon>
        <taxon>Alphaproteobacteria</taxon>
        <taxon>Sphingomonadales</taxon>
        <taxon>Sphingomonadaceae</taxon>
        <taxon>Sphingomonas</taxon>
    </lineage>
</organism>
<gene>
    <name evidence="15" type="primary">cobU</name>
    <name evidence="15" type="ORF">ACFONA_14745</name>
</gene>
<comment type="caution">
    <text evidence="15">The sequence shown here is derived from an EMBL/GenBank/DDBJ whole genome shotgun (WGS) entry which is preliminary data.</text>
</comment>
<evidence type="ECO:0000256" key="9">
    <source>
        <dbReference type="ARBA" id="ARBA00022679"/>
    </source>
</evidence>
<dbReference type="RefSeq" id="WP_261293061.1">
    <property type="nucleotide sequence ID" value="NZ_JANQBK010000001.1"/>
</dbReference>
<dbReference type="SUPFAM" id="SSF52540">
    <property type="entry name" value="P-loop containing nucleoside triphosphate hydrolases"/>
    <property type="match status" value="1"/>
</dbReference>
<keyword evidence="13 14" id="KW-0342">GTP-binding</keyword>
<dbReference type="PIRSF" id="PIRSF006135">
    <property type="entry name" value="CobU"/>
    <property type="match status" value="1"/>
</dbReference>
<evidence type="ECO:0000256" key="14">
    <source>
        <dbReference type="PIRNR" id="PIRNR006135"/>
    </source>
</evidence>
<dbReference type="Gene3D" id="3.40.50.300">
    <property type="entry name" value="P-loop containing nucleotide triphosphate hydrolases"/>
    <property type="match status" value="1"/>
</dbReference>